<comment type="caution">
    <text evidence="2">The sequence shown here is derived from an EMBL/GenBank/DDBJ whole genome shotgun (WGS) entry which is preliminary data.</text>
</comment>
<dbReference type="PANTHER" id="PTHR10859">
    <property type="entry name" value="GLYCOSYL TRANSFERASE"/>
    <property type="match status" value="1"/>
</dbReference>
<accession>A0A0B8QHV6</accession>
<name>A0A0B8QHV6_9VIBR</name>
<feature type="domain" description="Glycosyltransferase 2-like" evidence="1">
    <location>
        <begin position="11"/>
        <end position="102"/>
    </location>
</feature>
<sequence length="230" mass="26013">MASLSEFELPFIIIDDGSDSKTKRALSELSSHDNITLVTLSENQGKGGAVMAGMYQAQKLYFSHVIQIDADGQHDVQALPALLESSKTNPLHLISGKPIYDESIPKARLYGRYATHIWVWIETLSFSIKDSMCGLRAYPVSSTISVLDKYSVGKRMDFDIEILVRMYWEGVVIEFVETRVIYPEGGVSHFDALWDNLKISWMHTRLFFGMLPRVPKLLARNRKIGIKKGK</sequence>
<organism evidence="2 3">
    <name type="scientific">Vibrio ishigakensis</name>
    <dbReference type="NCBI Taxonomy" id="1481914"/>
    <lineage>
        <taxon>Bacteria</taxon>
        <taxon>Pseudomonadati</taxon>
        <taxon>Pseudomonadota</taxon>
        <taxon>Gammaproteobacteria</taxon>
        <taxon>Vibrionales</taxon>
        <taxon>Vibrionaceae</taxon>
        <taxon>Vibrio</taxon>
    </lineage>
</organism>
<reference evidence="2 3" key="2">
    <citation type="submission" date="2015-01" db="EMBL/GenBank/DDBJ databases">
        <authorList>
            <consortium name="NBRP consortium"/>
            <person name="Sawabe T."/>
            <person name="Meirelles P."/>
            <person name="Feng G."/>
            <person name="Sayaka M."/>
            <person name="Hattori M."/>
            <person name="Ohkuma M."/>
        </authorList>
    </citation>
    <scope>NUCLEOTIDE SEQUENCE [LARGE SCALE GENOMIC DNA]</scope>
    <source>
        <strain evidence="3">JCM 19241</strain>
    </source>
</reference>
<dbReference type="Proteomes" id="UP000031666">
    <property type="component" value="Unassembled WGS sequence"/>
</dbReference>
<keyword evidence="2" id="KW-0808">Transferase</keyword>
<proteinExistence type="predicted"/>
<protein>
    <submittedName>
        <fullName evidence="2">Glycosyl transferase</fullName>
    </submittedName>
</protein>
<dbReference type="STRING" id="1481914.JCM19241_4846"/>
<dbReference type="Gene3D" id="3.90.550.10">
    <property type="entry name" value="Spore Coat Polysaccharide Biosynthesis Protein SpsA, Chain A"/>
    <property type="match status" value="1"/>
</dbReference>
<dbReference type="EMBL" id="BBSC01000012">
    <property type="protein sequence ID" value="GAM78141.1"/>
    <property type="molecule type" value="Genomic_DNA"/>
</dbReference>
<gene>
    <name evidence="2" type="ORF">JCM19241_4846</name>
</gene>
<dbReference type="PANTHER" id="PTHR10859:SF91">
    <property type="entry name" value="DOLICHYL-PHOSPHATE BETA-GLUCOSYLTRANSFERASE"/>
    <property type="match status" value="1"/>
</dbReference>
<dbReference type="GO" id="GO:0016740">
    <property type="term" value="F:transferase activity"/>
    <property type="evidence" value="ECO:0007669"/>
    <property type="project" value="UniProtKB-KW"/>
</dbReference>
<dbReference type="SUPFAM" id="SSF53448">
    <property type="entry name" value="Nucleotide-diphospho-sugar transferases"/>
    <property type="match status" value="1"/>
</dbReference>
<reference evidence="2 3" key="1">
    <citation type="submission" date="2015-01" db="EMBL/GenBank/DDBJ databases">
        <title>Vibrio sp. C94 JCM 19241 whole genome shotgun sequence.</title>
        <authorList>
            <person name="Sawabe T."/>
            <person name="Meirelles P."/>
            <person name="Feng G."/>
            <person name="Sayaka M."/>
            <person name="Hattori M."/>
            <person name="Ohkuma M."/>
        </authorList>
    </citation>
    <scope>NUCLEOTIDE SEQUENCE [LARGE SCALE GENOMIC DNA]</scope>
    <source>
        <strain evidence="3">JCM 19241</strain>
    </source>
</reference>
<dbReference type="GO" id="GO:0006487">
    <property type="term" value="P:protein N-linked glycosylation"/>
    <property type="evidence" value="ECO:0007669"/>
    <property type="project" value="TreeGrafter"/>
</dbReference>
<dbReference type="CDD" id="cd04179">
    <property type="entry name" value="DPM_DPG-synthase_like"/>
    <property type="match status" value="1"/>
</dbReference>
<evidence type="ECO:0000313" key="2">
    <source>
        <dbReference type="EMBL" id="GAM78141.1"/>
    </source>
</evidence>
<evidence type="ECO:0000313" key="3">
    <source>
        <dbReference type="Proteomes" id="UP000031666"/>
    </source>
</evidence>
<dbReference type="InterPro" id="IPR001173">
    <property type="entry name" value="Glyco_trans_2-like"/>
</dbReference>
<dbReference type="InterPro" id="IPR029044">
    <property type="entry name" value="Nucleotide-diphossugar_trans"/>
</dbReference>
<dbReference type="Pfam" id="PF00535">
    <property type="entry name" value="Glycos_transf_2"/>
    <property type="match status" value="1"/>
</dbReference>
<dbReference type="AlphaFoldDB" id="A0A0B8QHV6"/>
<evidence type="ECO:0000259" key="1">
    <source>
        <dbReference type="Pfam" id="PF00535"/>
    </source>
</evidence>